<evidence type="ECO:0000313" key="3">
    <source>
        <dbReference type="Proteomes" id="UP001595701"/>
    </source>
</evidence>
<evidence type="ECO:0000256" key="1">
    <source>
        <dbReference type="SAM" id="MobiDB-lite"/>
    </source>
</evidence>
<proteinExistence type="predicted"/>
<dbReference type="EMBL" id="JBHRWR010000016">
    <property type="protein sequence ID" value="MFC3575503.1"/>
    <property type="molecule type" value="Genomic_DNA"/>
</dbReference>
<evidence type="ECO:0000313" key="2">
    <source>
        <dbReference type="EMBL" id="MFC3575503.1"/>
    </source>
</evidence>
<keyword evidence="3" id="KW-1185">Reference proteome</keyword>
<gene>
    <name evidence="2" type="ORF">ACFOZ0_19935</name>
</gene>
<organism evidence="2 3">
    <name type="scientific">Streptomyces yaanensis</name>
    <dbReference type="NCBI Taxonomy" id="1142239"/>
    <lineage>
        <taxon>Bacteria</taxon>
        <taxon>Bacillati</taxon>
        <taxon>Actinomycetota</taxon>
        <taxon>Actinomycetes</taxon>
        <taxon>Kitasatosporales</taxon>
        <taxon>Streptomycetaceae</taxon>
        <taxon>Streptomyces</taxon>
    </lineage>
</organism>
<keyword evidence="2" id="KW-0449">Lipoprotein</keyword>
<feature type="region of interest" description="Disordered" evidence="1">
    <location>
        <begin position="106"/>
        <end position="125"/>
    </location>
</feature>
<dbReference type="Proteomes" id="UP001595701">
    <property type="component" value="Unassembled WGS sequence"/>
</dbReference>
<protein>
    <submittedName>
        <fullName evidence="2">Lipoprotein</fullName>
    </submittedName>
</protein>
<name>A0ABV7SG51_9ACTN</name>
<dbReference type="RefSeq" id="WP_310767178.1">
    <property type="nucleotide sequence ID" value="NZ_JBHRWR010000016.1"/>
</dbReference>
<sequence>MRRIFLVLCTAAALTGCSVLDRGASCTEADMDSGVAVVWRPADFGDQDAATIRLCVDGTCKEMASGSPGDPIAQVSVRLPKDVGATTVPVRLRVTSKKDGRIVVEDSRRARLTEQHPNGASCAPTAWTAAFRADPEKGLTSPKGMSLQGK</sequence>
<dbReference type="PROSITE" id="PS51257">
    <property type="entry name" value="PROKAR_LIPOPROTEIN"/>
    <property type="match status" value="1"/>
</dbReference>
<reference evidence="3" key="1">
    <citation type="journal article" date="2019" name="Int. J. Syst. Evol. Microbiol.">
        <title>The Global Catalogue of Microorganisms (GCM) 10K type strain sequencing project: providing services to taxonomists for standard genome sequencing and annotation.</title>
        <authorList>
            <consortium name="The Broad Institute Genomics Platform"/>
            <consortium name="The Broad Institute Genome Sequencing Center for Infectious Disease"/>
            <person name="Wu L."/>
            <person name="Ma J."/>
        </authorList>
    </citation>
    <scope>NUCLEOTIDE SEQUENCE [LARGE SCALE GENOMIC DNA]</scope>
    <source>
        <strain evidence="3">CGMCC 4.7035</strain>
    </source>
</reference>
<comment type="caution">
    <text evidence="2">The sequence shown here is derived from an EMBL/GenBank/DDBJ whole genome shotgun (WGS) entry which is preliminary data.</text>
</comment>
<accession>A0ABV7SG51</accession>